<dbReference type="EMBL" id="FOHG01000027">
    <property type="protein sequence ID" value="SET12033.1"/>
    <property type="molecule type" value="Genomic_DNA"/>
</dbReference>
<dbReference type="InterPro" id="IPR038029">
    <property type="entry name" value="GbiG_N_sf"/>
</dbReference>
<dbReference type="Proteomes" id="UP000199519">
    <property type="component" value="Unassembled WGS sequence"/>
</dbReference>
<evidence type="ECO:0000259" key="3">
    <source>
        <dbReference type="Pfam" id="PF11761"/>
    </source>
</evidence>
<evidence type="ECO:0000313" key="13">
    <source>
        <dbReference type="Proteomes" id="UP000247389"/>
    </source>
</evidence>
<evidence type="ECO:0000313" key="11">
    <source>
        <dbReference type="Proteomes" id="UP000198945"/>
    </source>
</evidence>
<dbReference type="PANTHER" id="PTHR37477">
    <property type="entry name" value="COBALT-PRECORRIN-5A HYDROLASE"/>
    <property type="match status" value="1"/>
</dbReference>
<dbReference type="Proteomes" id="UP000295758">
    <property type="component" value="Unassembled WGS sequence"/>
</dbReference>
<dbReference type="GO" id="GO:0009236">
    <property type="term" value="P:cobalamin biosynthetic process"/>
    <property type="evidence" value="ECO:0007669"/>
    <property type="project" value="InterPro"/>
</dbReference>
<feature type="domain" description="CobE/GbiG C-terminal" evidence="1">
    <location>
        <begin position="227"/>
        <end position="346"/>
    </location>
</feature>
<dbReference type="GO" id="GO:0016829">
    <property type="term" value="F:lyase activity"/>
    <property type="evidence" value="ECO:0007669"/>
    <property type="project" value="UniProtKB-KW"/>
</dbReference>
<dbReference type="Proteomes" id="UP000198945">
    <property type="component" value="Unassembled WGS sequence"/>
</dbReference>
<reference evidence="10 12" key="2">
    <citation type="submission" date="2016-10" db="EMBL/GenBank/DDBJ databases">
        <authorList>
            <person name="Varghese N."/>
            <person name="Submissions S."/>
        </authorList>
    </citation>
    <scope>NUCLEOTIDE SEQUENCE [LARGE SCALE GENOMIC DNA]</scope>
    <source>
        <strain evidence="5 15">WG10</strain>
        <strain evidence="6 12">WG2</strain>
        <strain evidence="8 10">WG5</strain>
    </source>
</reference>
<reference evidence="9 14" key="4">
    <citation type="submission" date="2019-03" db="EMBL/GenBank/DDBJ databases">
        <title>Deep subsurface shale carbon reservoir microbial communities from Ohio and West Virginia, USA.</title>
        <authorList>
            <person name="Wrighton K."/>
        </authorList>
    </citation>
    <scope>NUCLEOTIDE SEQUENCE [LARGE SCALE GENOMIC DNA]</scope>
    <source>
        <strain evidence="9 14">UTICA-S4D12</strain>
    </source>
</reference>
<evidence type="ECO:0000313" key="8">
    <source>
        <dbReference type="EMBL" id="SET12033.1"/>
    </source>
</evidence>
<dbReference type="EMBL" id="FMYT01000005">
    <property type="protein sequence ID" value="SDC37290.1"/>
    <property type="molecule type" value="Genomic_DNA"/>
</dbReference>
<dbReference type="Proteomes" id="UP000324896">
    <property type="component" value="Unassembled WGS sequence"/>
</dbReference>
<protein>
    <submittedName>
        <fullName evidence="5">Cobalt-precorrin 5A acetaldehyde-lyase</fullName>
    </submittedName>
</protein>
<feature type="domain" description="Cobalamin biosynthesis central region" evidence="3">
    <location>
        <begin position="139"/>
        <end position="224"/>
    </location>
</feature>
<evidence type="ECO:0000313" key="15">
    <source>
        <dbReference type="Proteomes" id="UP000324896"/>
    </source>
</evidence>
<dbReference type="Proteomes" id="UP000198612">
    <property type="component" value="Unassembled WGS sequence"/>
</dbReference>
<reference evidence="7 11" key="1">
    <citation type="submission" date="2016-10" db="EMBL/GenBank/DDBJ databases">
        <authorList>
            <person name="de Groot N.N."/>
        </authorList>
    </citation>
    <scope>NUCLEOTIDE SEQUENCE [LARGE SCALE GENOMIC DNA]</scope>
    <source>
        <strain evidence="7 11">WG7</strain>
    </source>
</reference>
<dbReference type="SUPFAM" id="SSF159664">
    <property type="entry name" value="CobE/GbiG C-terminal domain-like"/>
    <property type="match status" value="1"/>
</dbReference>
<dbReference type="EMBL" id="SOAA01000001">
    <property type="protein sequence ID" value="TDS35386.1"/>
    <property type="molecule type" value="Genomic_DNA"/>
</dbReference>
<dbReference type="InterPro" id="IPR002750">
    <property type="entry name" value="CobE/GbiG_C"/>
</dbReference>
<dbReference type="InterPro" id="IPR052553">
    <property type="entry name" value="CbiG_hydrolase"/>
</dbReference>
<evidence type="ECO:0000313" key="5">
    <source>
        <dbReference type="EMBL" id="SDC37290.1"/>
    </source>
</evidence>
<dbReference type="EMBL" id="FNBJ01000028">
    <property type="protein sequence ID" value="SDF86241.1"/>
    <property type="molecule type" value="Genomic_DNA"/>
</dbReference>
<dbReference type="PANTHER" id="PTHR37477:SF1">
    <property type="entry name" value="COBALT-PRECORRIN-5A HYDROLASE"/>
    <property type="match status" value="1"/>
</dbReference>
<dbReference type="SUPFAM" id="SSF159672">
    <property type="entry name" value="CbiG N-terminal domain-like"/>
    <property type="match status" value="1"/>
</dbReference>
<evidence type="ECO:0000259" key="1">
    <source>
        <dbReference type="Pfam" id="PF01890"/>
    </source>
</evidence>
<evidence type="ECO:0000313" key="4">
    <source>
        <dbReference type="EMBL" id="PXV64810.1"/>
    </source>
</evidence>
<evidence type="ECO:0000259" key="2">
    <source>
        <dbReference type="Pfam" id="PF11760"/>
    </source>
</evidence>
<dbReference type="Gene3D" id="3.30.420.180">
    <property type="entry name" value="CobE/GbiG C-terminal domain"/>
    <property type="match status" value="1"/>
</dbReference>
<reference evidence="4 13" key="3">
    <citation type="submission" date="2018-04" db="EMBL/GenBank/DDBJ databases">
        <title>Subsurface microbial communities from deep shales in Ohio and West Virginia, USA.</title>
        <authorList>
            <person name="Wrighton K."/>
        </authorList>
    </citation>
    <scope>NUCLEOTIDE SEQUENCE [LARGE SCALE GENOMIC DNA]</scope>
    <source>
        <strain evidence="4 13">MSL28</strain>
    </source>
</reference>
<dbReference type="Proteomes" id="UP000247389">
    <property type="component" value="Unassembled WGS sequence"/>
</dbReference>
<dbReference type="AlphaFoldDB" id="A0A1G6L1T9"/>
<dbReference type="Pfam" id="PF11760">
    <property type="entry name" value="CbiG_N"/>
    <property type="match status" value="1"/>
</dbReference>
<dbReference type="RefSeq" id="WP_089716122.1">
    <property type="nucleotide sequence ID" value="NZ_FMYT01000005.1"/>
</dbReference>
<dbReference type="Gene3D" id="3.40.50.11220">
    <property type="match status" value="1"/>
</dbReference>
<feature type="domain" description="Cobalamin synthesis G N-terminal" evidence="2">
    <location>
        <begin position="54"/>
        <end position="134"/>
    </location>
</feature>
<dbReference type="Pfam" id="PF01890">
    <property type="entry name" value="CbiG_C"/>
    <property type="match status" value="1"/>
</dbReference>
<evidence type="ECO:0000313" key="10">
    <source>
        <dbReference type="Proteomes" id="UP000198612"/>
    </source>
</evidence>
<dbReference type="InterPro" id="IPR021744">
    <property type="entry name" value="CbiG_N"/>
</dbReference>
<accession>A0A1G6L1T9</accession>
<evidence type="ECO:0000313" key="7">
    <source>
        <dbReference type="EMBL" id="SDI23760.1"/>
    </source>
</evidence>
<dbReference type="InterPro" id="IPR021745">
    <property type="entry name" value="CbiG_mid"/>
</dbReference>
<evidence type="ECO:0000313" key="6">
    <source>
        <dbReference type="EMBL" id="SDF86241.1"/>
    </source>
</evidence>
<evidence type="ECO:0000313" key="14">
    <source>
        <dbReference type="Proteomes" id="UP000295758"/>
    </source>
</evidence>
<dbReference type="Pfam" id="PF11761">
    <property type="entry name" value="CbiG_mid"/>
    <property type="match status" value="1"/>
</dbReference>
<dbReference type="EMBL" id="FNEH01000003">
    <property type="protein sequence ID" value="SDI23760.1"/>
    <property type="molecule type" value="Genomic_DNA"/>
</dbReference>
<evidence type="ECO:0000313" key="9">
    <source>
        <dbReference type="EMBL" id="TDS35386.1"/>
    </source>
</evidence>
<keyword evidence="5" id="KW-0456">Lyase</keyword>
<proteinExistence type="predicted"/>
<dbReference type="InterPro" id="IPR036518">
    <property type="entry name" value="CobE/GbiG_C_sf"/>
</dbReference>
<dbReference type="NCBIfam" id="NF004466">
    <property type="entry name" value="PRK05788.1-4"/>
    <property type="match status" value="1"/>
</dbReference>
<sequence>MLKDKEIAIIILTPAAKKIALKLKKVASSLDIYSPKKLKDKNDQFCYFDSFKTTVNDIFNKYDGLVFIMALGIVVRIIAPLLNSKKTDPAVITIDDSGQNVISTLSGHLGGANQLTAEIADILESNPVITTATDCSNQPAFDLLAQKLNCKIEPFKRLKKANGALLFGKEVHIYTDYKINIKETEKLKKHSLNHVNNEIKDDVFEVIISNQQYELKENQLHLIPRNITIGIGCRKNTSFLDIKSALNSILIENNLSQKSIKKLATIDLKRNEKGILKLAEENGWPLEIIERKKIREIEDSLKIKKSDFVKKTIGVAAAAAPAAILASNNGKLIVDKQKYPGITLAVFEEEVKDE</sequence>
<name>A0A1G6L1T9_9FIRM</name>
<evidence type="ECO:0000313" key="12">
    <source>
        <dbReference type="Proteomes" id="UP000199519"/>
    </source>
</evidence>
<dbReference type="EMBL" id="QICM01000016">
    <property type="protein sequence ID" value="PXV64810.1"/>
    <property type="molecule type" value="Genomic_DNA"/>
</dbReference>
<gene>
    <name evidence="9" type="ORF">BY453_101104</name>
    <name evidence="4" type="ORF">C8C78_11646</name>
    <name evidence="5" type="ORF">SAMN04488597_10587</name>
    <name evidence="6" type="ORF">SAMN04488598_12814</name>
    <name evidence="8" type="ORF">SAMN04515652_12722</name>
    <name evidence="7" type="ORF">SAMN04515654_103121</name>
</gene>
<keyword evidence="12" id="KW-1185">Reference proteome</keyword>
<organism evidence="5 15">
    <name type="scientific">Halanaerobium congolense</name>
    <dbReference type="NCBI Taxonomy" id="54121"/>
    <lineage>
        <taxon>Bacteria</taxon>
        <taxon>Bacillati</taxon>
        <taxon>Bacillota</taxon>
        <taxon>Clostridia</taxon>
        <taxon>Halanaerobiales</taxon>
        <taxon>Halanaerobiaceae</taxon>
        <taxon>Halanaerobium</taxon>
    </lineage>
</organism>